<dbReference type="EMBL" id="JAAIUW010000008">
    <property type="protein sequence ID" value="KAF7820234.1"/>
    <property type="molecule type" value="Genomic_DNA"/>
</dbReference>
<evidence type="ECO:0000256" key="2">
    <source>
        <dbReference type="SAM" id="MobiDB-lite"/>
    </source>
</evidence>
<name>A0A834WKI2_9FABA</name>
<dbReference type="InterPro" id="IPR036875">
    <property type="entry name" value="Znf_CCHC_sf"/>
</dbReference>
<dbReference type="AlphaFoldDB" id="A0A834WKI2"/>
<feature type="domain" description="CCHC-type" evidence="3">
    <location>
        <begin position="268"/>
        <end position="282"/>
    </location>
</feature>
<organism evidence="4 5">
    <name type="scientific">Senna tora</name>
    <dbReference type="NCBI Taxonomy" id="362788"/>
    <lineage>
        <taxon>Eukaryota</taxon>
        <taxon>Viridiplantae</taxon>
        <taxon>Streptophyta</taxon>
        <taxon>Embryophyta</taxon>
        <taxon>Tracheophyta</taxon>
        <taxon>Spermatophyta</taxon>
        <taxon>Magnoliopsida</taxon>
        <taxon>eudicotyledons</taxon>
        <taxon>Gunneridae</taxon>
        <taxon>Pentapetalae</taxon>
        <taxon>rosids</taxon>
        <taxon>fabids</taxon>
        <taxon>Fabales</taxon>
        <taxon>Fabaceae</taxon>
        <taxon>Caesalpinioideae</taxon>
        <taxon>Cassia clade</taxon>
        <taxon>Senna</taxon>
    </lineage>
</organism>
<dbReference type="Gene3D" id="4.10.60.10">
    <property type="entry name" value="Zinc finger, CCHC-type"/>
    <property type="match status" value="1"/>
</dbReference>
<dbReference type="PROSITE" id="PS50158">
    <property type="entry name" value="ZF_CCHC"/>
    <property type="match status" value="1"/>
</dbReference>
<sequence length="485" mass="55200">MSTHLRAHNLWSYIETGIQANADDTARRKDQLALAQIHQGVDYSVFGKIANAKNAKEAWDILKLAYKGVDKAQKFKLQSLRREYERYEMSGSETVEQYFSRVTDLVNKMRIYGENIPDSKVVEKILRTMPIKYDHVVTTIIESHNLEEMSVAELQGSMESHVSRILEKTEKPVEEALKSQVTLNNATQTSQRKDNNGGPVYNSGGRGNFRGRGRGNFRGRGRGNNYNPGRGNNDFRQMNQGRGGQNFNFQNRGRGRGNFNQDRNAVNCYHCGKFGHRYADCRLRGQQNFNTQANIAENQNSGENSETLFLASSNFSVDENVWYLDTGCSNHMCGKKELFSSLDESFNSSVKFGNNTNIPILGKGQISIRLKDGTQNFISDVFYAPGLHHNLLSMGQLSEKGYDKRVHQGFCILFDKNGRFVAKKRCLLVSATLQYPAFQCHYGKRDVTFDEEGMWNWDSEEQKENRMIPEIFVEEDQPSTSNTQS</sequence>
<dbReference type="Proteomes" id="UP000634136">
    <property type="component" value="Unassembled WGS sequence"/>
</dbReference>
<evidence type="ECO:0000256" key="1">
    <source>
        <dbReference type="PROSITE-ProRule" id="PRU00047"/>
    </source>
</evidence>
<feature type="compositionally biased region" description="Basic residues" evidence="2">
    <location>
        <begin position="209"/>
        <end position="221"/>
    </location>
</feature>
<evidence type="ECO:0000313" key="4">
    <source>
        <dbReference type="EMBL" id="KAF7820234.1"/>
    </source>
</evidence>
<keyword evidence="5" id="KW-1185">Reference proteome</keyword>
<dbReference type="PANTHER" id="PTHR35317">
    <property type="entry name" value="OS04G0629600 PROTEIN"/>
    <property type="match status" value="1"/>
</dbReference>
<keyword evidence="1" id="KW-0479">Metal-binding</keyword>
<dbReference type="GO" id="GO:0003676">
    <property type="term" value="F:nucleic acid binding"/>
    <property type="evidence" value="ECO:0007669"/>
    <property type="project" value="InterPro"/>
</dbReference>
<feature type="compositionally biased region" description="Low complexity" evidence="2">
    <location>
        <begin position="223"/>
        <end position="232"/>
    </location>
</feature>
<protein>
    <submittedName>
        <fullName evidence="4">Retrovirus-related Pol polyprotein from transposon TNT 1-94</fullName>
    </submittedName>
</protein>
<dbReference type="Pfam" id="PF14223">
    <property type="entry name" value="Retrotran_gag_2"/>
    <property type="match status" value="1"/>
</dbReference>
<dbReference type="Pfam" id="PF22936">
    <property type="entry name" value="Pol_BBD"/>
    <property type="match status" value="1"/>
</dbReference>
<dbReference type="SUPFAM" id="SSF57756">
    <property type="entry name" value="Retrovirus zinc finger-like domains"/>
    <property type="match status" value="1"/>
</dbReference>
<keyword evidence="1" id="KW-0862">Zinc</keyword>
<evidence type="ECO:0000259" key="3">
    <source>
        <dbReference type="PROSITE" id="PS50158"/>
    </source>
</evidence>
<dbReference type="PANTHER" id="PTHR35317:SF35">
    <property type="entry name" value="DUF4219 DOMAIN-CONTAINING PROTEIN"/>
    <property type="match status" value="1"/>
</dbReference>
<dbReference type="InterPro" id="IPR054722">
    <property type="entry name" value="PolX-like_BBD"/>
</dbReference>
<dbReference type="GO" id="GO:0008270">
    <property type="term" value="F:zinc ion binding"/>
    <property type="evidence" value="ECO:0007669"/>
    <property type="project" value="UniProtKB-KW"/>
</dbReference>
<evidence type="ECO:0000313" key="5">
    <source>
        <dbReference type="Proteomes" id="UP000634136"/>
    </source>
</evidence>
<gene>
    <name evidence="4" type="ORF">G2W53_025689</name>
</gene>
<dbReference type="InterPro" id="IPR001878">
    <property type="entry name" value="Znf_CCHC"/>
</dbReference>
<proteinExistence type="predicted"/>
<dbReference type="OrthoDB" id="1422378at2759"/>
<comment type="caution">
    <text evidence="4">The sequence shown here is derived from an EMBL/GenBank/DDBJ whole genome shotgun (WGS) entry which is preliminary data.</text>
</comment>
<feature type="region of interest" description="Disordered" evidence="2">
    <location>
        <begin position="182"/>
        <end position="232"/>
    </location>
</feature>
<keyword evidence="1" id="KW-0863">Zinc-finger</keyword>
<reference evidence="4" key="1">
    <citation type="submission" date="2020-09" db="EMBL/GenBank/DDBJ databases">
        <title>Genome-Enabled Discovery of Anthraquinone Biosynthesis in Senna tora.</title>
        <authorList>
            <person name="Kang S.-H."/>
            <person name="Pandey R.P."/>
            <person name="Lee C.-M."/>
            <person name="Sim J.-S."/>
            <person name="Jeong J.-T."/>
            <person name="Choi B.-S."/>
            <person name="Jung M."/>
            <person name="Ginzburg D."/>
            <person name="Zhao K."/>
            <person name="Won S.Y."/>
            <person name="Oh T.-J."/>
            <person name="Yu Y."/>
            <person name="Kim N.-H."/>
            <person name="Lee O.R."/>
            <person name="Lee T.-H."/>
            <person name="Bashyal P."/>
            <person name="Kim T.-S."/>
            <person name="Lee W.-H."/>
            <person name="Kawkins C."/>
            <person name="Kim C.-K."/>
            <person name="Kim J.S."/>
            <person name="Ahn B.O."/>
            <person name="Rhee S.Y."/>
            <person name="Sohng J.K."/>
        </authorList>
    </citation>
    <scope>NUCLEOTIDE SEQUENCE</scope>
    <source>
        <tissue evidence="4">Leaf</tissue>
    </source>
</reference>
<accession>A0A834WKI2</accession>